<feature type="transmembrane region" description="Helical" evidence="6">
    <location>
        <begin position="193"/>
        <end position="213"/>
    </location>
</feature>
<feature type="domain" description="EamA" evidence="7">
    <location>
        <begin position="161"/>
        <end position="302"/>
    </location>
</feature>
<keyword evidence="9" id="KW-1185">Reference proteome</keyword>
<comment type="caution">
    <text evidence="8">The sequence shown here is derived from an EMBL/GenBank/DDBJ whole genome shotgun (WGS) entry which is preliminary data.</text>
</comment>
<feature type="transmembrane region" description="Helical" evidence="6">
    <location>
        <begin position="163"/>
        <end position="181"/>
    </location>
</feature>
<feature type="transmembrane region" description="Helical" evidence="6">
    <location>
        <begin position="131"/>
        <end position="151"/>
    </location>
</feature>
<dbReference type="SUPFAM" id="SSF103481">
    <property type="entry name" value="Multidrug resistance efflux transporter EmrE"/>
    <property type="match status" value="2"/>
</dbReference>
<dbReference type="PANTHER" id="PTHR32322:SF2">
    <property type="entry name" value="EAMA DOMAIN-CONTAINING PROTEIN"/>
    <property type="match status" value="1"/>
</dbReference>
<dbReference type="RefSeq" id="WP_271427973.1">
    <property type="nucleotide sequence ID" value="NZ_JAQIPB010000003.1"/>
</dbReference>
<evidence type="ECO:0000256" key="4">
    <source>
        <dbReference type="ARBA" id="ARBA00022989"/>
    </source>
</evidence>
<dbReference type="Pfam" id="PF00892">
    <property type="entry name" value="EamA"/>
    <property type="match status" value="2"/>
</dbReference>
<protein>
    <submittedName>
        <fullName evidence="8">DMT family transporter</fullName>
    </submittedName>
</protein>
<dbReference type="EMBL" id="JAQIPB010000003">
    <property type="protein sequence ID" value="MDA7416740.1"/>
    <property type="molecule type" value="Genomic_DNA"/>
</dbReference>
<dbReference type="AlphaFoldDB" id="A0AAE3N718"/>
<evidence type="ECO:0000313" key="8">
    <source>
        <dbReference type="EMBL" id="MDA7416740.1"/>
    </source>
</evidence>
<feature type="transmembrane region" description="Helical" evidence="6">
    <location>
        <begin position="260"/>
        <end position="279"/>
    </location>
</feature>
<sequence>MTALARPAGLDLRTALLLTVPPALWAGNAVVGRLLREMASPMTLNFVRWLLALLLLAPLALAVLRRGSPLWPHWRRYAWLGLLGIGCYNALQYLALQTSTPMNVTLVGASMPLWMMGTGALFFGQRITRQALAGALLSMAGVAVVLSRGQWQVLADLHLLPGDLYMMLATIAWAFYSWLLTRTHEPASVRRDWAAFLMAQLVFGTAWSALFSAGEWLLTPARFVWSWPLAAALAFIVLGPALLAFRCWGEGVQRAGPNNAAFFLNLTPLFAALLSALFLGEAPQPYHALAFALIVGGIVVSSRR</sequence>
<evidence type="ECO:0000256" key="1">
    <source>
        <dbReference type="ARBA" id="ARBA00004141"/>
    </source>
</evidence>
<evidence type="ECO:0000313" key="9">
    <source>
        <dbReference type="Proteomes" id="UP001212602"/>
    </source>
</evidence>
<evidence type="ECO:0000256" key="3">
    <source>
        <dbReference type="ARBA" id="ARBA00022692"/>
    </source>
</evidence>
<feature type="domain" description="EamA" evidence="7">
    <location>
        <begin position="15"/>
        <end position="146"/>
    </location>
</feature>
<dbReference type="InterPro" id="IPR037185">
    <property type="entry name" value="EmrE-like"/>
</dbReference>
<comment type="subcellular location">
    <subcellularLocation>
        <location evidence="1">Membrane</location>
        <topology evidence="1">Multi-pass membrane protein</topology>
    </subcellularLocation>
</comment>
<feature type="transmembrane region" description="Helical" evidence="6">
    <location>
        <begin position="12"/>
        <end position="34"/>
    </location>
</feature>
<gene>
    <name evidence="8" type="ORF">PGB34_10225</name>
</gene>
<evidence type="ECO:0000256" key="5">
    <source>
        <dbReference type="ARBA" id="ARBA00023136"/>
    </source>
</evidence>
<feature type="transmembrane region" description="Helical" evidence="6">
    <location>
        <begin position="102"/>
        <end position="124"/>
    </location>
</feature>
<dbReference type="InterPro" id="IPR000620">
    <property type="entry name" value="EamA_dom"/>
</dbReference>
<name>A0AAE3N718_9BURK</name>
<reference evidence="8" key="1">
    <citation type="submission" date="2023-01" db="EMBL/GenBank/DDBJ databases">
        <title>Xenophilus mangrovi sp. nov., isolated from soil of Mangrove nature reserve.</title>
        <authorList>
            <person name="Xu S."/>
            <person name="Liu Z."/>
            <person name="Xu Y."/>
        </authorList>
    </citation>
    <scope>NUCLEOTIDE SEQUENCE</scope>
    <source>
        <strain evidence="8">YW8</strain>
    </source>
</reference>
<keyword evidence="5 6" id="KW-0472">Membrane</keyword>
<dbReference type="Proteomes" id="UP001212602">
    <property type="component" value="Unassembled WGS sequence"/>
</dbReference>
<dbReference type="GO" id="GO:0016020">
    <property type="term" value="C:membrane"/>
    <property type="evidence" value="ECO:0007669"/>
    <property type="project" value="UniProtKB-SubCell"/>
</dbReference>
<organism evidence="8 9">
    <name type="scientific">Xenophilus arseniciresistens</name>
    <dbReference type="NCBI Taxonomy" id="1283306"/>
    <lineage>
        <taxon>Bacteria</taxon>
        <taxon>Pseudomonadati</taxon>
        <taxon>Pseudomonadota</taxon>
        <taxon>Betaproteobacteria</taxon>
        <taxon>Burkholderiales</taxon>
        <taxon>Comamonadaceae</taxon>
        <taxon>Xenophilus</taxon>
    </lineage>
</organism>
<dbReference type="PANTHER" id="PTHR32322">
    <property type="entry name" value="INNER MEMBRANE TRANSPORTER"/>
    <property type="match status" value="1"/>
</dbReference>
<dbReference type="Gene3D" id="1.10.3730.20">
    <property type="match status" value="1"/>
</dbReference>
<feature type="transmembrane region" description="Helical" evidence="6">
    <location>
        <begin position="77"/>
        <end position="96"/>
    </location>
</feature>
<evidence type="ECO:0000256" key="6">
    <source>
        <dbReference type="SAM" id="Phobius"/>
    </source>
</evidence>
<evidence type="ECO:0000256" key="2">
    <source>
        <dbReference type="ARBA" id="ARBA00007362"/>
    </source>
</evidence>
<accession>A0AAE3N718</accession>
<feature type="transmembrane region" description="Helical" evidence="6">
    <location>
        <begin position="46"/>
        <end position="65"/>
    </location>
</feature>
<feature type="transmembrane region" description="Helical" evidence="6">
    <location>
        <begin position="225"/>
        <end position="248"/>
    </location>
</feature>
<proteinExistence type="inferred from homology"/>
<dbReference type="InterPro" id="IPR050638">
    <property type="entry name" value="AA-Vitamin_Transporters"/>
</dbReference>
<keyword evidence="3 6" id="KW-0812">Transmembrane</keyword>
<comment type="similarity">
    <text evidence="2">Belongs to the EamA transporter family.</text>
</comment>
<keyword evidence="4 6" id="KW-1133">Transmembrane helix</keyword>
<feature type="transmembrane region" description="Helical" evidence="6">
    <location>
        <begin position="285"/>
        <end position="302"/>
    </location>
</feature>
<evidence type="ECO:0000259" key="7">
    <source>
        <dbReference type="Pfam" id="PF00892"/>
    </source>
</evidence>